<organism evidence="2 3">
    <name type="scientific">candidate division WOR-3 bacterium</name>
    <dbReference type="NCBI Taxonomy" id="2052148"/>
    <lineage>
        <taxon>Bacteria</taxon>
        <taxon>Bacteria division WOR-3</taxon>
    </lineage>
</organism>
<dbReference type="SUPFAM" id="SSF52129">
    <property type="entry name" value="Caspase-like"/>
    <property type="match status" value="1"/>
</dbReference>
<sequence>MPEISYAENDAKIVAQYFENVLGVPSENLYTLYDERASYSDFEDLLRRILPNATKGGKVLYFYYAGHGTPLSDEEGKGKAYLVPYDGVLGSQYKLYPTDTLYAALGALQVDDVVVFVDACFSGAGRSAIASGQRPLIMSRIETVSWPSKLRVIAAAQSTETALDYEEVKHGLFTYYLLHGLRGSGDANSDGSLEIEELYQYIHENVLHTSTKVMLKRQEPVYMPEDIPGDLKIVDIR</sequence>
<evidence type="ECO:0000313" key="2">
    <source>
        <dbReference type="EMBL" id="MBD3365215.1"/>
    </source>
</evidence>
<dbReference type="Pfam" id="PF00656">
    <property type="entry name" value="Peptidase_C14"/>
    <property type="match status" value="1"/>
</dbReference>
<comment type="caution">
    <text evidence="2">The sequence shown here is derived from an EMBL/GenBank/DDBJ whole genome shotgun (WGS) entry which is preliminary data.</text>
</comment>
<dbReference type="EMBL" id="WJKJ01000279">
    <property type="protein sequence ID" value="MBD3365215.1"/>
    <property type="molecule type" value="Genomic_DNA"/>
</dbReference>
<proteinExistence type="predicted"/>
<dbReference type="InterPro" id="IPR011600">
    <property type="entry name" value="Pept_C14_caspase"/>
</dbReference>
<dbReference type="Gene3D" id="3.40.50.1460">
    <property type="match status" value="1"/>
</dbReference>
<dbReference type="AlphaFoldDB" id="A0A9D5KBV2"/>
<dbReference type="InterPro" id="IPR029030">
    <property type="entry name" value="Caspase-like_dom_sf"/>
</dbReference>
<dbReference type="GO" id="GO:0004197">
    <property type="term" value="F:cysteine-type endopeptidase activity"/>
    <property type="evidence" value="ECO:0007669"/>
    <property type="project" value="InterPro"/>
</dbReference>
<protein>
    <recommendedName>
        <fullName evidence="1">Peptidase C14 caspase domain-containing protein</fullName>
    </recommendedName>
</protein>
<evidence type="ECO:0000259" key="1">
    <source>
        <dbReference type="Pfam" id="PF00656"/>
    </source>
</evidence>
<dbReference type="GO" id="GO:0006508">
    <property type="term" value="P:proteolysis"/>
    <property type="evidence" value="ECO:0007669"/>
    <property type="project" value="InterPro"/>
</dbReference>
<feature type="domain" description="Peptidase C14 caspase" evidence="1">
    <location>
        <begin position="4"/>
        <end position="222"/>
    </location>
</feature>
<dbReference type="PROSITE" id="PS00018">
    <property type="entry name" value="EF_HAND_1"/>
    <property type="match status" value="1"/>
</dbReference>
<dbReference type="Proteomes" id="UP000630660">
    <property type="component" value="Unassembled WGS sequence"/>
</dbReference>
<evidence type="ECO:0000313" key="3">
    <source>
        <dbReference type="Proteomes" id="UP000630660"/>
    </source>
</evidence>
<reference evidence="2" key="1">
    <citation type="submission" date="2019-11" db="EMBL/GenBank/DDBJ databases">
        <title>Microbial mats filling the niche in hypersaline microbial mats.</title>
        <authorList>
            <person name="Wong H.L."/>
            <person name="Macleod F.I."/>
            <person name="White R.A. III"/>
            <person name="Burns B.P."/>
        </authorList>
    </citation>
    <scope>NUCLEOTIDE SEQUENCE</scope>
    <source>
        <strain evidence="2">Bin_327</strain>
    </source>
</reference>
<gene>
    <name evidence="2" type="ORF">GF359_08375</name>
</gene>
<accession>A0A9D5KBV2</accession>
<name>A0A9D5KBV2_UNCW3</name>
<dbReference type="InterPro" id="IPR018247">
    <property type="entry name" value="EF_Hand_1_Ca_BS"/>
</dbReference>